<keyword evidence="1" id="KW-0732">Signal</keyword>
<evidence type="ECO:0008006" key="4">
    <source>
        <dbReference type="Google" id="ProtNLM"/>
    </source>
</evidence>
<proteinExistence type="predicted"/>
<dbReference type="AlphaFoldDB" id="A0A8J6KPG6"/>
<organism evidence="2 3">
    <name type="scientific">Eleutherodactylus coqui</name>
    <name type="common">Puerto Rican coqui</name>
    <dbReference type="NCBI Taxonomy" id="57060"/>
    <lineage>
        <taxon>Eukaryota</taxon>
        <taxon>Metazoa</taxon>
        <taxon>Chordata</taxon>
        <taxon>Craniata</taxon>
        <taxon>Vertebrata</taxon>
        <taxon>Euteleostomi</taxon>
        <taxon>Amphibia</taxon>
        <taxon>Batrachia</taxon>
        <taxon>Anura</taxon>
        <taxon>Neobatrachia</taxon>
        <taxon>Hyloidea</taxon>
        <taxon>Eleutherodactylidae</taxon>
        <taxon>Eleutherodactylinae</taxon>
        <taxon>Eleutherodactylus</taxon>
        <taxon>Eleutherodactylus</taxon>
    </lineage>
</organism>
<name>A0A8J6KPG6_ELECQ</name>
<evidence type="ECO:0000256" key="1">
    <source>
        <dbReference type="SAM" id="SignalP"/>
    </source>
</evidence>
<comment type="caution">
    <text evidence="2">The sequence shown here is derived from an EMBL/GenBank/DDBJ whole genome shotgun (WGS) entry which is preliminary data.</text>
</comment>
<evidence type="ECO:0000313" key="2">
    <source>
        <dbReference type="EMBL" id="KAG9494674.1"/>
    </source>
</evidence>
<sequence>MHLMLFHILALMPQNLIMFSFFECYVNRNTTWEDYQKICVKEKWTIAMSRCKCPIWETPLVRFALDFITLPQCILEDCASCSIVPTILSISGQLPWAPPL</sequence>
<reference evidence="2" key="1">
    <citation type="thesis" date="2020" institute="ProQuest LLC" country="789 East Eisenhower Parkway, Ann Arbor, MI, USA">
        <title>Comparative Genomics and Chromosome Evolution.</title>
        <authorList>
            <person name="Mudd A.B."/>
        </authorList>
    </citation>
    <scope>NUCLEOTIDE SEQUENCE</scope>
    <source>
        <strain evidence="2">HN-11 Male</strain>
        <tissue evidence="2">Kidney and liver</tissue>
    </source>
</reference>
<evidence type="ECO:0000313" key="3">
    <source>
        <dbReference type="Proteomes" id="UP000770717"/>
    </source>
</evidence>
<feature type="chain" id="PRO_5035323710" description="Secreted protein" evidence="1">
    <location>
        <begin position="19"/>
        <end position="100"/>
    </location>
</feature>
<dbReference type="EMBL" id="WNTK01000001">
    <property type="protein sequence ID" value="KAG9494674.1"/>
    <property type="molecule type" value="Genomic_DNA"/>
</dbReference>
<accession>A0A8J6KPG6</accession>
<protein>
    <recommendedName>
        <fullName evidence="4">Secreted protein</fullName>
    </recommendedName>
</protein>
<dbReference type="Proteomes" id="UP000770717">
    <property type="component" value="Unassembled WGS sequence"/>
</dbReference>
<feature type="signal peptide" evidence="1">
    <location>
        <begin position="1"/>
        <end position="18"/>
    </location>
</feature>
<keyword evidence="3" id="KW-1185">Reference proteome</keyword>
<gene>
    <name evidence="2" type="ORF">GDO78_002167</name>
</gene>